<organism evidence="1 3">
    <name type="scientific">Durusdinium trenchii</name>
    <dbReference type="NCBI Taxonomy" id="1381693"/>
    <lineage>
        <taxon>Eukaryota</taxon>
        <taxon>Sar</taxon>
        <taxon>Alveolata</taxon>
        <taxon>Dinophyceae</taxon>
        <taxon>Suessiales</taxon>
        <taxon>Symbiodiniaceae</taxon>
        <taxon>Durusdinium</taxon>
    </lineage>
</organism>
<keyword evidence="3" id="KW-1185">Reference proteome</keyword>
<proteinExistence type="predicted"/>
<dbReference type="EMBL" id="CAXAMN010013803">
    <property type="protein sequence ID" value="CAK9041783.1"/>
    <property type="molecule type" value="Genomic_DNA"/>
</dbReference>
<evidence type="ECO:0000313" key="1">
    <source>
        <dbReference type="EMBL" id="CAK9041783.1"/>
    </source>
</evidence>
<gene>
    <name evidence="1" type="ORF">CCMP2556_LOCUS22363</name>
    <name evidence="2" type="ORF">CCMP2556_LOCUS28056</name>
</gene>
<evidence type="ECO:0000313" key="3">
    <source>
        <dbReference type="Proteomes" id="UP001642484"/>
    </source>
</evidence>
<protein>
    <submittedName>
        <fullName evidence="1">Uncharacterized protein</fullName>
    </submittedName>
</protein>
<name>A0ABP0LS46_9DINO</name>
<evidence type="ECO:0000313" key="2">
    <source>
        <dbReference type="EMBL" id="CAK9056693.1"/>
    </source>
</evidence>
<dbReference type="EMBL" id="CAXAMN010020857">
    <property type="protein sequence ID" value="CAK9056693.1"/>
    <property type="molecule type" value="Genomic_DNA"/>
</dbReference>
<sequence length="136" mass="14507">MAGEASRWLPSTASWRDAVSCGLLAETWRRVWRKDEVLEGAAIGCDRCAEVERESGAGEWVVGSGRCGDVHGVNEAANHGGRCQTGTFGSTRVAEIPHVCSCIRGPTKLCLSDRTLQGGVRTIARTELGVLVPNRG</sequence>
<comment type="caution">
    <text evidence="1">The sequence shown here is derived from an EMBL/GenBank/DDBJ whole genome shotgun (WGS) entry which is preliminary data.</text>
</comment>
<reference evidence="1 3" key="1">
    <citation type="submission" date="2024-02" db="EMBL/GenBank/DDBJ databases">
        <authorList>
            <person name="Chen Y."/>
            <person name="Shah S."/>
            <person name="Dougan E. K."/>
            <person name="Thang M."/>
            <person name="Chan C."/>
        </authorList>
    </citation>
    <scope>NUCLEOTIDE SEQUENCE [LARGE SCALE GENOMIC DNA]</scope>
</reference>
<dbReference type="Proteomes" id="UP001642484">
    <property type="component" value="Unassembled WGS sequence"/>
</dbReference>
<accession>A0ABP0LS46</accession>